<evidence type="ECO:0000313" key="2">
    <source>
        <dbReference type="Proteomes" id="UP000638981"/>
    </source>
</evidence>
<accession>A0A918TXB5</accession>
<dbReference type="RefSeq" id="WP_189413541.1">
    <property type="nucleotide sequence ID" value="NZ_BMYJ01000015.1"/>
</dbReference>
<comment type="caution">
    <text evidence="1">The sequence shown here is derived from an EMBL/GenBank/DDBJ whole genome shotgun (WGS) entry which is preliminary data.</text>
</comment>
<keyword evidence="2" id="KW-1185">Reference proteome</keyword>
<sequence>MTTREHHLLHGICLRLIYGLPPSRPELLVLARWMTGRPDLFGTLPPVIVQTRRGLVLHAQCVEILTLHLADRLAAQPEPHDC</sequence>
<reference evidence="1" key="2">
    <citation type="submission" date="2020-09" db="EMBL/GenBank/DDBJ databases">
        <authorList>
            <person name="Sun Q."/>
            <person name="Kim S."/>
        </authorList>
    </citation>
    <scope>NUCLEOTIDE SEQUENCE</scope>
    <source>
        <strain evidence="1">KCTC 23310</strain>
    </source>
</reference>
<reference evidence="1" key="1">
    <citation type="journal article" date="2014" name="Int. J. Syst. Evol. Microbiol.">
        <title>Complete genome sequence of Corynebacterium casei LMG S-19264T (=DSM 44701T), isolated from a smear-ripened cheese.</title>
        <authorList>
            <consortium name="US DOE Joint Genome Institute (JGI-PGF)"/>
            <person name="Walter F."/>
            <person name="Albersmeier A."/>
            <person name="Kalinowski J."/>
            <person name="Ruckert C."/>
        </authorList>
    </citation>
    <scope>NUCLEOTIDE SEQUENCE</scope>
    <source>
        <strain evidence="1">KCTC 23310</strain>
    </source>
</reference>
<evidence type="ECO:0000313" key="1">
    <source>
        <dbReference type="EMBL" id="GHC67195.1"/>
    </source>
</evidence>
<gene>
    <name evidence="1" type="ORF">GCM10007315_35300</name>
</gene>
<protein>
    <submittedName>
        <fullName evidence="1">Uncharacterized protein</fullName>
    </submittedName>
</protein>
<name>A0A918TXB5_9RHOB</name>
<dbReference type="AlphaFoldDB" id="A0A918TXB5"/>
<proteinExistence type="predicted"/>
<dbReference type="Proteomes" id="UP000638981">
    <property type="component" value="Unassembled WGS sequence"/>
</dbReference>
<dbReference type="EMBL" id="BMYJ01000015">
    <property type="protein sequence ID" value="GHC67195.1"/>
    <property type="molecule type" value="Genomic_DNA"/>
</dbReference>
<organism evidence="1 2">
    <name type="scientific">Neogemmobacter tilapiae</name>
    <dbReference type="NCBI Taxonomy" id="875041"/>
    <lineage>
        <taxon>Bacteria</taxon>
        <taxon>Pseudomonadati</taxon>
        <taxon>Pseudomonadota</taxon>
        <taxon>Alphaproteobacteria</taxon>
        <taxon>Rhodobacterales</taxon>
        <taxon>Paracoccaceae</taxon>
        <taxon>Neogemmobacter</taxon>
    </lineage>
</organism>